<reference evidence="1" key="2">
    <citation type="submission" date="2020-11" db="EMBL/GenBank/DDBJ databases">
        <authorList>
            <person name="McCartney M.A."/>
            <person name="Auch B."/>
            <person name="Kono T."/>
            <person name="Mallez S."/>
            <person name="Becker A."/>
            <person name="Gohl D.M."/>
            <person name="Silverstein K.A.T."/>
            <person name="Koren S."/>
            <person name="Bechman K.B."/>
            <person name="Herman A."/>
            <person name="Abrahante J.E."/>
            <person name="Garbe J."/>
        </authorList>
    </citation>
    <scope>NUCLEOTIDE SEQUENCE</scope>
    <source>
        <strain evidence="1">Duluth1</strain>
        <tissue evidence="1">Whole animal</tissue>
    </source>
</reference>
<dbReference type="Proteomes" id="UP000828390">
    <property type="component" value="Unassembled WGS sequence"/>
</dbReference>
<organism evidence="1 2">
    <name type="scientific">Dreissena polymorpha</name>
    <name type="common">Zebra mussel</name>
    <name type="synonym">Mytilus polymorpha</name>
    <dbReference type="NCBI Taxonomy" id="45954"/>
    <lineage>
        <taxon>Eukaryota</taxon>
        <taxon>Metazoa</taxon>
        <taxon>Spiralia</taxon>
        <taxon>Lophotrochozoa</taxon>
        <taxon>Mollusca</taxon>
        <taxon>Bivalvia</taxon>
        <taxon>Autobranchia</taxon>
        <taxon>Heteroconchia</taxon>
        <taxon>Euheterodonta</taxon>
        <taxon>Imparidentia</taxon>
        <taxon>Neoheterodontei</taxon>
        <taxon>Myida</taxon>
        <taxon>Dreissenoidea</taxon>
        <taxon>Dreissenidae</taxon>
        <taxon>Dreissena</taxon>
    </lineage>
</organism>
<accession>A0A9D4FZH3</accession>
<name>A0A9D4FZH3_DREPO</name>
<evidence type="ECO:0000313" key="2">
    <source>
        <dbReference type="Proteomes" id="UP000828390"/>
    </source>
</evidence>
<evidence type="ECO:0000313" key="1">
    <source>
        <dbReference type="EMBL" id="KAH3807910.1"/>
    </source>
</evidence>
<keyword evidence="2" id="KW-1185">Reference proteome</keyword>
<dbReference type="EMBL" id="JAIWYP010000006">
    <property type="protein sequence ID" value="KAH3807910.1"/>
    <property type="molecule type" value="Genomic_DNA"/>
</dbReference>
<gene>
    <name evidence="1" type="ORF">DPMN_136258</name>
</gene>
<comment type="caution">
    <text evidence="1">The sequence shown here is derived from an EMBL/GenBank/DDBJ whole genome shotgun (WGS) entry which is preliminary data.</text>
</comment>
<proteinExistence type="predicted"/>
<sequence>MESRLLKDYRKHYSYLLWRRAELEQYMERTLRDLLDTYRTAGVKGVMGRIL</sequence>
<dbReference type="AlphaFoldDB" id="A0A9D4FZH3"/>
<protein>
    <submittedName>
        <fullName evidence="1">Uncharacterized protein</fullName>
    </submittedName>
</protein>
<reference evidence="1" key="1">
    <citation type="journal article" date="2019" name="bioRxiv">
        <title>The Genome of the Zebra Mussel, Dreissena polymorpha: A Resource for Invasive Species Research.</title>
        <authorList>
            <person name="McCartney M.A."/>
            <person name="Auch B."/>
            <person name="Kono T."/>
            <person name="Mallez S."/>
            <person name="Zhang Y."/>
            <person name="Obille A."/>
            <person name="Becker A."/>
            <person name="Abrahante J.E."/>
            <person name="Garbe J."/>
            <person name="Badalamenti J.P."/>
            <person name="Herman A."/>
            <person name="Mangelson H."/>
            <person name="Liachko I."/>
            <person name="Sullivan S."/>
            <person name="Sone E.D."/>
            <person name="Koren S."/>
            <person name="Silverstein K.A.T."/>
            <person name="Beckman K.B."/>
            <person name="Gohl D.M."/>
        </authorList>
    </citation>
    <scope>NUCLEOTIDE SEQUENCE</scope>
    <source>
        <strain evidence="1">Duluth1</strain>
        <tissue evidence="1">Whole animal</tissue>
    </source>
</reference>